<dbReference type="PANTHER" id="PTHR47926">
    <property type="entry name" value="PENTATRICOPEPTIDE REPEAT-CONTAINING PROTEIN"/>
    <property type="match status" value="1"/>
</dbReference>
<dbReference type="PANTHER" id="PTHR47926:SF393">
    <property type="entry name" value="REPEAT-CONTAINING PROTEIN, PUTATIVE-RELATED"/>
    <property type="match status" value="1"/>
</dbReference>
<protein>
    <recommendedName>
        <fullName evidence="6">Pentatricopeptide repeat-containing protein</fullName>
    </recommendedName>
</protein>
<evidence type="ECO:0000313" key="5">
    <source>
        <dbReference type="Proteomes" id="UP001552299"/>
    </source>
</evidence>
<dbReference type="Proteomes" id="UP001552299">
    <property type="component" value="Unassembled WGS sequence"/>
</dbReference>
<evidence type="ECO:0000256" key="3">
    <source>
        <dbReference type="SAM" id="MobiDB-lite"/>
    </source>
</evidence>
<dbReference type="FunFam" id="1.25.40.10:FF:000090">
    <property type="entry name" value="Pentatricopeptide repeat-containing protein, chloroplastic"/>
    <property type="match status" value="1"/>
</dbReference>
<dbReference type="InterPro" id="IPR046960">
    <property type="entry name" value="PPR_At4g14850-like_plant"/>
</dbReference>
<proteinExistence type="predicted"/>
<keyword evidence="5" id="KW-1185">Reference proteome</keyword>
<dbReference type="EMBL" id="JANQDX010000007">
    <property type="protein sequence ID" value="KAL0920961.1"/>
    <property type="molecule type" value="Genomic_DNA"/>
</dbReference>
<gene>
    <name evidence="4" type="ORF">M5K25_007981</name>
</gene>
<name>A0ABD0VEB4_DENTH</name>
<feature type="repeat" description="PPR" evidence="2">
    <location>
        <begin position="86"/>
        <end position="120"/>
    </location>
</feature>
<dbReference type="AlphaFoldDB" id="A0ABD0VEB4"/>
<evidence type="ECO:0008006" key="6">
    <source>
        <dbReference type="Google" id="ProtNLM"/>
    </source>
</evidence>
<dbReference type="Gene3D" id="1.25.40.10">
    <property type="entry name" value="Tetratricopeptide repeat domain"/>
    <property type="match status" value="2"/>
</dbReference>
<evidence type="ECO:0000256" key="1">
    <source>
        <dbReference type="ARBA" id="ARBA00022737"/>
    </source>
</evidence>
<sequence>MPRLPSLSSPPLKPAKSHRAHPPSLSLLADSCTSMRQLVQVHGHMIVTGRISDNYAASRVLSFAALHPSGYLPHALALFSSCPSPNSFMYNTLIRALAASPYPSRALLLYPQMLLQGPPPGRHTFPFLLKAAATDGDLFAARQIHTHAFRHGLDSDLYVANGLIRSYGNCGFLNEARQLFDEMHERNTIVWTTMVSGYSQNFCSNEAVALFHEMMRTGIEPCDAALASVLSACARLGGLQLGRQIHELIIEKEIVVGVILGTALIDMYAKNGEISVARKLFVEIPERNIATWNALICGSAHYGHARYALELFQQMEEELEIQPNDITIVGVLTACCHAGKIDLARRVFHSMEKNYGIEPKVEHYGCMVDLLGRSGRLKEAEELVKGMKWEADVVVLGALLSACRSHGQIEIAERVVESILRLHPENHGVYVVLSNMYAEVGRWEDVERLRRVMRHGGLKKISGWSCFDGTES</sequence>
<dbReference type="FunFam" id="1.25.40.10:FF:000470">
    <property type="entry name" value="Pentatricopeptide repeat-containing protein At5g66520"/>
    <property type="match status" value="1"/>
</dbReference>
<dbReference type="NCBIfam" id="TIGR00756">
    <property type="entry name" value="PPR"/>
    <property type="match status" value="4"/>
</dbReference>
<dbReference type="Pfam" id="PF01535">
    <property type="entry name" value="PPR"/>
    <property type="match status" value="3"/>
</dbReference>
<feature type="compositionally biased region" description="Low complexity" evidence="3">
    <location>
        <begin position="1"/>
        <end position="10"/>
    </location>
</feature>
<dbReference type="SUPFAM" id="SSF48452">
    <property type="entry name" value="TPR-like"/>
    <property type="match status" value="1"/>
</dbReference>
<dbReference type="Pfam" id="PF13041">
    <property type="entry name" value="PPR_2"/>
    <property type="match status" value="1"/>
</dbReference>
<feature type="region of interest" description="Disordered" evidence="3">
    <location>
        <begin position="1"/>
        <end position="23"/>
    </location>
</feature>
<dbReference type="PROSITE" id="PS51375">
    <property type="entry name" value="PPR"/>
    <property type="match status" value="4"/>
</dbReference>
<feature type="repeat" description="PPR" evidence="2">
    <location>
        <begin position="187"/>
        <end position="221"/>
    </location>
</feature>
<accession>A0ABD0VEB4</accession>
<feature type="repeat" description="PPR" evidence="2">
    <location>
        <begin position="156"/>
        <end position="186"/>
    </location>
</feature>
<dbReference type="InterPro" id="IPR002885">
    <property type="entry name" value="PPR_rpt"/>
</dbReference>
<dbReference type="InterPro" id="IPR011990">
    <property type="entry name" value="TPR-like_helical_dom_sf"/>
</dbReference>
<comment type="caution">
    <text evidence="4">The sequence shown here is derived from an EMBL/GenBank/DDBJ whole genome shotgun (WGS) entry which is preliminary data.</text>
</comment>
<dbReference type="Pfam" id="PF20431">
    <property type="entry name" value="E_motif"/>
    <property type="match status" value="1"/>
</dbReference>
<evidence type="ECO:0000313" key="4">
    <source>
        <dbReference type="EMBL" id="KAL0920961.1"/>
    </source>
</evidence>
<dbReference type="InterPro" id="IPR046848">
    <property type="entry name" value="E_motif"/>
</dbReference>
<keyword evidence="1" id="KW-0677">Repeat</keyword>
<evidence type="ECO:0000256" key="2">
    <source>
        <dbReference type="PROSITE-ProRule" id="PRU00708"/>
    </source>
</evidence>
<reference evidence="4 5" key="1">
    <citation type="journal article" date="2024" name="Plant Biotechnol. J.">
        <title>Dendrobium thyrsiflorum genome and its molecular insights into genes involved in important horticultural traits.</title>
        <authorList>
            <person name="Chen B."/>
            <person name="Wang J.Y."/>
            <person name="Zheng P.J."/>
            <person name="Li K.L."/>
            <person name="Liang Y.M."/>
            <person name="Chen X.F."/>
            <person name="Zhang C."/>
            <person name="Zhao X."/>
            <person name="He X."/>
            <person name="Zhang G.Q."/>
            <person name="Liu Z.J."/>
            <person name="Xu Q."/>
        </authorList>
    </citation>
    <scope>NUCLEOTIDE SEQUENCE [LARGE SCALE GENOMIC DNA]</scope>
    <source>
        <strain evidence="4">GZMU011</strain>
    </source>
</reference>
<organism evidence="4 5">
    <name type="scientific">Dendrobium thyrsiflorum</name>
    <name type="common">Pinecone-like raceme dendrobium</name>
    <name type="synonym">Orchid</name>
    <dbReference type="NCBI Taxonomy" id="117978"/>
    <lineage>
        <taxon>Eukaryota</taxon>
        <taxon>Viridiplantae</taxon>
        <taxon>Streptophyta</taxon>
        <taxon>Embryophyta</taxon>
        <taxon>Tracheophyta</taxon>
        <taxon>Spermatophyta</taxon>
        <taxon>Magnoliopsida</taxon>
        <taxon>Liliopsida</taxon>
        <taxon>Asparagales</taxon>
        <taxon>Orchidaceae</taxon>
        <taxon>Epidendroideae</taxon>
        <taxon>Malaxideae</taxon>
        <taxon>Dendrobiinae</taxon>
        <taxon>Dendrobium</taxon>
    </lineage>
</organism>
<feature type="repeat" description="PPR" evidence="2">
    <location>
        <begin position="288"/>
        <end position="318"/>
    </location>
</feature>